<name>A0A369TE49_9PROT</name>
<keyword evidence="2" id="KW-1185">Reference proteome</keyword>
<evidence type="ECO:0000313" key="1">
    <source>
        <dbReference type="EMBL" id="RDD61206.1"/>
    </source>
</evidence>
<dbReference type="RefSeq" id="WP_114582850.1">
    <property type="nucleotide sequence ID" value="NZ_QPMH01000014.1"/>
</dbReference>
<sequence length="80" mass="8828">MIDRPRAEGSALACESLDPNIPCKCRDAVVRSYREMLASGASHTDAHMVAARVYSYHHPGYPADKVNRLIARLIEPGVLH</sequence>
<dbReference type="AlphaFoldDB" id="A0A369TE49"/>
<proteinExistence type="predicted"/>
<protein>
    <submittedName>
        <fullName evidence="1">Uncharacterized protein</fullName>
    </submittedName>
</protein>
<accession>A0A369TE49</accession>
<dbReference type="Proteomes" id="UP000253941">
    <property type="component" value="Unassembled WGS sequence"/>
</dbReference>
<organism evidence="1 2">
    <name type="scientific">Ferruginivarius sediminum</name>
    <dbReference type="NCBI Taxonomy" id="2661937"/>
    <lineage>
        <taxon>Bacteria</taxon>
        <taxon>Pseudomonadati</taxon>
        <taxon>Pseudomonadota</taxon>
        <taxon>Alphaproteobacteria</taxon>
        <taxon>Rhodospirillales</taxon>
        <taxon>Rhodospirillaceae</taxon>
        <taxon>Ferruginivarius</taxon>
    </lineage>
</organism>
<gene>
    <name evidence="1" type="ORF">DRB17_14060</name>
</gene>
<evidence type="ECO:0000313" key="2">
    <source>
        <dbReference type="Proteomes" id="UP000253941"/>
    </source>
</evidence>
<comment type="caution">
    <text evidence="1">The sequence shown here is derived from an EMBL/GenBank/DDBJ whole genome shotgun (WGS) entry which is preliminary data.</text>
</comment>
<reference evidence="1 2" key="1">
    <citation type="submission" date="2018-07" db="EMBL/GenBank/DDBJ databases">
        <title>Venubactetium sediminum gen. nov., sp. nov., isolated from a marine solar saltern.</title>
        <authorList>
            <person name="Wang S."/>
        </authorList>
    </citation>
    <scope>NUCLEOTIDE SEQUENCE [LARGE SCALE GENOMIC DNA]</scope>
    <source>
        <strain evidence="1 2">WD2A32</strain>
    </source>
</reference>
<dbReference type="EMBL" id="QPMH01000014">
    <property type="protein sequence ID" value="RDD61206.1"/>
    <property type="molecule type" value="Genomic_DNA"/>
</dbReference>